<dbReference type="VEuPathDB" id="FungiDB:SPRG_14841"/>
<evidence type="ECO:0000313" key="3">
    <source>
        <dbReference type="Proteomes" id="UP000030745"/>
    </source>
</evidence>
<sequence>MPAAAYLVGAVPPVWTARATRLYDHSISVAGLLVIILIAADSIVNNWAINHFLGNGLFFTTPLVASDTLEGLNDQYTFLQGASLGSMSNAGTRMANYTVTNLVTKSDRVYVVSAGSFPLTPETNLCPIFQGEYAVDLAVATNVRLALVQDTITFYRGNAISHAFSDDETANLGNASMSSDALMERGYLPGRSAVDMRFTTKLLLNASSTPQSFEMKYYRIFPRNFCSGCDPVAELGYGVCNVTTFADGSVYQLGLMMTNSAFGTIALYVKLTGIFFGVGGYLASRRTVQWMEVDMTKSDSFISRVLRTIMPKYFPHASHALRYDMFCYNSDIFVFSYALSVILDIQNCFIFMRNVNLFNNLSPQFLFSLQMFCCSMRLLWVNCAVLKVCKILWNLLGTVSFNGQSTFMGYLNLSSVMSLYLSAVLLIYVPPFIEYNNNTSVALKNSVEKLDGLRVDVFEGFYFRVGGSIVLGMLANLAVITALDHLWNFKHWKLLRKHSLARQAMYNSSSIVCDYLDGIEVDAEGKNGGAVLVCRARRLSTLQWFFMSHLTCFGLPEKEMRNKRIAKTTMHSKQQDEVIHDHAKGIGNDDLRDTSYLVVQDGDRNVHLLDPMLNDVTSLVYNIKILKNTSVTIK</sequence>
<keyword evidence="1" id="KW-0812">Transmembrane</keyword>
<accession>A0A067BN54</accession>
<dbReference type="GeneID" id="24136625"/>
<protein>
    <submittedName>
        <fullName evidence="2">Uncharacterized protein</fullName>
    </submittedName>
</protein>
<name>A0A067BN54_SAPPC</name>
<keyword evidence="1" id="KW-0472">Membrane</keyword>
<evidence type="ECO:0000256" key="1">
    <source>
        <dbReference type="SAM" id="Phobius"/>
    </source>
</evidence>
<dbReference type="AlphaFoldDB" id="A0A067BN54"/>
<dbReference type="OMA" id="GTRMANY"/>
<reference evidence="2 3" key="1">
    <citation type="journal article" date="2013" name="PLoS Genet.">
        <title>Distinctive expansion of potential virulence genes in the genome of the oomycete fish pathogen Saprolegnia parasitica.</title>
        <authorList>
            <person name="Jiang R.H."/>
            <person name="de Bruijn I."/>
            <person name="Haas B.J."/>
            <person name="Belmonte R."/>
            <person name="Lobach L."/>
            <person name="Christie J."/>
            <person name="van den Ackerveken G."/>
            <person name="Bottin A."/>
            <person name="Bulone V."/>
            <person name="Diaz-Moreno S.M."/>
            <person name="Dumas B."/>
            <person name="Fan L."/>
            <person name="Gaulin E."/>
            <person name="Govers F."/>
            <person name="Grenville-Briggs L.J."/>
            <person name="Horner N.R."/>
            <person name="Levin J.Z."/>
            <person name="Mammella M."/>
            <person name="Meijer H.J."/>
            <person name="Morris P."/>
            <person name="Nusbaum C."/>
            <person name="Oome S."/>
            <person name="Phillips A.J."/>
            <person name="van Rooyen D."/>
            <person name="Rzeszutek E."/>
            <person name="Saraiva M."/>
            <person name="Secombes C.J."/>
            <person name="Seidl M.F."/>
            <person name="Snel B."/>
            <person name="Stassen J.H."/>
            <person name="Sykes S."/>
            <person name="Tripathy S."/>
            <person name="van den Berg H."/>
            <person name="Vega-Arreguin J.C."/>
            <person name="Wawra S."/>
            <person name="Young S.K."/>
            <person name="Zeng Q."/>
            <person name="Dieguez-Uribeondo J."/>
            <person name="Russ C."/>
            <person name="Tyler B.M."/>
            <person name="van West P."/>
        </authorList>
    </citation>
    <scope>NUCLEOTIDE SEQUENCE [LARGE SCALE GENOMIC DNA]</scope>
    <source>
        <strain evidence="2 3">CBS 223.65</strain>
    </source>
</reference>
<proteinExistence type="predicted"/>
<dbReference type="EMBL" id="KK583329">
    <property type="protein sequence ID" value="KDO19934.1"/>
    <property type="molecule type" value="Genomic_DNA"/>
</dbReference>
<dbReference type="Proteomes" id="UP000030745">
    <property type="component" value="Unassembled WGS sequence"/>
</dbReference>
<dbReference type="KEGG" id="spar:SPRG_14841"/>
<dbReference type="OrthoDB" id="69883at2759"/>
<feature type="transmembrane region" description="Helical" evidence="1">
    <location>
        <begin position="26"/>
        <end position="44"/>
    </location>
</feature>
<keyword evidence="3" id="KW-1185">Reference proteome</keyword>
<organism evidence="2 3">
    <name type="scientific">Saprolegnia parasitica (strain CBS 223.65)</name>
    <dbReference type="NCBI Taxonomy" id="695850"/>
    <lineage>
        <taxon>Eukaryota</taxon>
        <taxon>Sar</taxon>
        <taxon>Stramenopiles</taxon>
        <taxon>Oomycota</taxon>
        <taxon>Saprolegniomycetes</taxon>
        <taxon>Saprolegniales</taxon>
        <taxon>Saprolegniaceae</taxon>
        <taxon>Saprolegnia</taxon>
    </lineage>
</organism>
<gene>
    <name evidence="2" type="ORF">SPRG_14841</name>
</gene>
<dbReference type="RefSeq" id="XP_012209372.1">
    <property type="nucleotide sequence ID" value="XM_012353982.1"/>
</dbReference>
<evidence type="ECO:0000313" key="2">
    <source>
        <dbReference type="EMBL" id="KDO19934.1"/>
    </source>
</evidence>
<feature type="transmembrane region" description="Helical" evidence="1">
    <location>
        <begin position="407"/>
        <end position="429"/>
    </location>
</feature>
<feature type="transmembrane region" description="Helical" evidence="1">
    <location>
        <begin position="364"/>
        <end position="386"/>
    </location>
</feature>
<feature type="transmembrane region" description="Helical" evidence="1">
    <location>
        <begin position="332"/>
        <end position="352"/>
    </location>
</feature>
<keyword evidence="1" id="KW-1133">Transmembrane helix</keyword>
<feature type="transmembrane region" description="Helical" evidence="1">
    <location>
        <begin position="461"/>
        <end position="487"/>
    </location>
</feature>